<evidence type="ECO:0000313" key="2">
    <source>
        <dbReference type="Proteomes" id="UP000316621"/>
    </source>
</evidence>
<evidence type="ECO:0000313" key="1">
    <source>
        <dbReference type="EMBL" id="RZC81856.1"/>
    </source>
</evidence>
<protein>
    <submittedName>
        <fullName evidence="1">Uncharacterized protein</fullName>
    </submittedName>
</protein>
<keyword evidence="2" id="KW-1185">Reference proteome</keyword>
<gene>
    <name evidence="1" type="ORF">C5167_044429</name>
</gene>
<accession>A0A4Y7L9E2</accession>
<name>A0A4Y7L9E2_PAPSO</name>
<dbReference type="EMBL" id="CM010724">
    <property type="protein sequence ID" value="RZC81856.1"/>
    <property type="molecule type" value="Genomic_DNA"/>
</dbReference>
<dbReference type="Gramene" id="RZC81856">
    <property type="protein sequence ID" value="RZC81856"/>
    <property type="gene ID" value="C5167_044429"/>
</dbReference>
<sequence length="91" mass="10214">MACVHDHSCEDHDCSSDFSLYKHIDLSKILGKYGFVLKYEIIGCLQFFKMSTGTPGSLASEHVRFKASGIGSWREKIRVALAWGGQEQPVY</sequence>
<dbReference type="AlphaFoldDB" id="A0A4Y7L9E2"/>
<reference evidence="1 2" key="1">
    <citation type="journal article" date="2018" name="Science">
        <title>The opium poppy genome and morphinan production.</title>
        <authorList>
            <person name="Guo L."/>
            <person name="Winzer T."/>
            <person name="Yang X."/>
            <person name="Li Y."/>
            <person name="Ning Z."/>
            <person name="He Z."/>
            <person name="Teodor R."/>
            <person name="Lu Y."/>
            <person name="Bowser T.A."/>
            <person name="Graham I.A."/>
            <person name="Ye K."/>
        </authorList>
    </citation>
    <scope>NUCLEOTIDE SEQUENCE [LARGE SCALE GENOMIC DNA]</scope>
    <source>
        <strain evidence="2">cv. HN1</strain>
        <tissue evidence="1">Leaves</tissue>
    </source>
</reference>
<organism evidence="1 2">
    <name type="scientific">Papaver somniferum</name>
    <name type="common">Opium poppy</name>
    <dbReference type="NCBI Taxonomy" id="3469"/>
    <lineage>
        <taxon>Eukaryota</taxon>
        <taxon>Viridiplantae</taxon>
        <taxon>Streptophyta</taxon>
        <taxon>Embryophyta</taxon>
        <taxon>Tracheophyta</taxon>
        <taxon>Spermatophyta</taxon>
        <taxon>Magnoliopsida</taxon>
        <taxon>Ranunculales</taxon>
        <taxon>Papaveraceae</taxon>
        <taxon>Papaveroideae</taxon>
        <taxon>Papaver</taxon>
    </lineage>
</organism>
<proteinExistence type="predicted"/>
<dbReference type="Proteomes" id="UP000316621">
    <property type="component" value="Chromosome 10"/>
</dbReference>